<protein>
    <submittedName>
        <fullName evidence="5">Amino acid ABC transporter ATP-binding protein</fullName>
    </submittedName>
</protein>
<gene>
    <name evidence="5" type="ORF">GYM71_10210</name>
</gene>
<keyword evidence="6" id="KW-1185">Reference proteome</keyword>
<dbReference type="PROSITE" id="PS00211">
    <property type="entry name" value="ABC_TRANSPORTER_1"/>
    <property type="match status" value="1"/>
</dbReference>
<dbReference type="InterPro" id="IPR003439">
    <property type="entry name" value="ABC_transporter-like_ATP-bd"/>
</dbReference>
<evidence type="ECO:0000256" key="2">
    <source>
        <dbReference type="ARBA" id="ARBA00022741"/>
    </source>
</evidence>
<proteinExistence type="predicted"/>
<dbReference type="PANTHER" id="PTHR42781:SF9">
    <property type="entry name" value="AMINO ACID ABC TRANSPORTER, ATP-BINDING PROTEIN-RELATED"/>
    <property type="match status" value="1"/>
</dbReference>
<evidence type="ECO:0000256" key="3">
    <source>
        <dbReference type="ARBA" id="ARBA00022840"/>
    </source>
</evidence>
<dbReference type="InterPro" id="IPR003593">
    <property type="entry name" value="AAA+_ATPase"/>
</dbReference>
<dbReference type="InterPro" id="IPR017871">
    <property type="entry name" value="ABC_transporter-like_CS"/>
</dbReference>
<dbReference type="Pfam" id="PF00005">
    <property type="entry name" value="ABC_tran"/>
    <property type="match status" value="1"/>
</dbReference>
<organism evidence="5 6">
    <name type="scientific">Lactobacillus panisapium</name>
    <dbReference type="NCBI Taxonomy" id="2012495"/>
    <lineage>
        <taxon>Bacteria</taxon>
        <taxon>Bacillati</taxon>
        <taxon>Bacillota</taxon>
        <taxon>Bacilli</taxon>
        <taxon>Lactobacillales</taxon>
        <taxon>Lactobacillaceae</taxon>
        <taxon>Lactobacillus</taxon>
    </lineage>
</organism>
<accession>A0ABX8W7L9</accession>
<keyword evidence="3 5" id="KW-0067">ATP-binding</keyword>
<dbReference type="PANTHER" id="PTHR42781">
    <property type="entry name" value="SPERMIDINE/PUTRESCINE IMPORT ATP-BINDING PROTEIN POTA"/>
    <property type="match status" value="1"/>
</dbReference>
<dbReference type="EMBL" id="CP048268">
    <property type="protein sequence ID" value="QYN53766.1"/>
    <property type="molecule type" value="Genomic_DNA"/>
</dbReference>
<dbReference type="Gene3D" id="3.40.50.300">
    <property type="entry name" value="P-loop containing nucleotide triphosphate hydrolases"/>
    <property type="match status" value="1"/>
</dbReference>
<evidence type="ECO:0000313" key="5">
    <source>
        <dbReference type="EMBL" id="QYN53766.1"/>
    </source>
</evidence>
<reference evidence="5 6" key="1">
    <citation type="submission" date="2020-01" db="EMBL/GenBank/DDBJ databases">
        <title>Vast differences in strain-level diversity in the gut microbiota of two closely related honey bee species.</title>
        <authorList>
            <person name="Ellegaard K.M."/>
            <person name="Suenami S."/>
            <person name="Miyazaki R."/>
            <person name="Engel P."/>
        </authorList>
    </citation>
    <scope>NUCLEOTIDE SEQUENCE [LARGE SCALE GENOMIC DNA]</scope>
    <source>
        <strain evidence="5 6">ESL0416</strain>
    </source>
</reference>
<evidence type="ECO:0000259" key="4">
    <source>
        <dbReference type="PROSITE" id="PS50893"/>
    </source>
</evidence>
<dbReference type="Proteomes" id="UP000826550">
    <property type="component" value="Chromosome"/>
</dbReference>
<name>A0ABX8W7L9_9LACO</name>
<evidence type="ECO:0000313" key="6">
    <source>
        <dbReference type="Proteomes" id="UP000826550"/>
    </source>
</evidence>
<dbReference type="GO" id="GO:0005524">
    <property type="term" value="F:ATP binding"/>
    <property type="evidence" value="ECO:0007669"/>
    <property type="project" value="UniProtKB-KW"/>
</dbReference>
<evidence type="ECO:0000256" key="1">
    <source>
        <dbReference type="ARBA" id="ARBA00022448"/>
    </source>
</evidence>
<keyword evidence="1" id="KW-0813">Transport</keyword>
<dbReference type="InterPro" id="IPR027417">
    <property type="entry name" value="P-loop_NTPase"/>
</dbReference>
<feature type="domain" description="ABC transporter" evidence="4">
    <location>
        <begin position="2"/>
        <end position="221"/>
    </location>
</feature>
<keyword evidence="2" id="KW-0547">Nucleotide-binding</keyword>
<dbReference type="SUPFAM" id="SSF52540">
    <property type="entry name" value="P-loop containing nucleoside triphosphate hydrolases"/>
    <property type="match status" value="1"/>
</dbReference>
<dbReference type="RefSeq" id="WP_220220399.1">
    <property type="nucleotide sequence ID" value="NZ_CP048268.1"/>
</dbReference>
<sequence>MLELRDITKKFGSRVILNKLNLTIPNGQILAIVGHSGAGKTTLLRCLSGLEKIDSGHFFWNKHEFDPAVPNQKSQIIGVVFQNYELFPNLTVKDNITLAPILVRKEDRKLAEQKAQKLLEQLDLIGKDSLYPYQLSGGQQQRVAIARALAMAPRILCYDEPTSALDPALRTKVGEIILQLKQDHGMTQIIVTHDMDFANQVADRIFTVKALDNGESYENED</sequence>
<dbReference type="InterPro" id="IPR050093">
    <property type="entry name" value="ABC_SmlMolc_Importer"/>
</dbReference>
<dbReference type="PROSITE" id="PS50893">
    <property type="entry name" value="ABC_TRANSPORTER_2"/>
    <property type="match status" value="1"/>
</dbReference>
<dbReference type="SMART" id="SM00382">
    <property type="entry name" value="AAA"/>
    <property type="match status" value="1"/>
</dbReference>